<organism evidence="3">
    <name type="scientific">Bosea sp. NBC_00436</name>
    <dbReference type="NCBI Taxonomy" id="2969620"/>
    <lineage>
        <taxon>Bacteria</taxon>
        <taxon>Pseudomonadati</taxon>
        <taxon>Pseudomonadota</taxon>
        <taxon>Alphaproteobacteria</taxon>
        <taxon>Hyphomicrobiales</taxon>
        <taxon>Boseaceae</taxon>
        <taxon>Bosea</taxon>
    </lineage>
</organism>
<evidence type="ECO:0000256" key="1">
    <source>
        <dbReference type="SAM" id="SignalP"/>
    </source>
</evidence>
<name>A0A9E7ZXR1_9HYPH</name>
<dbReference type="Gene3D" id="1.20.1270.180">
    <property type="match status" value="1"/>
</dbReference>
<reference evidence="3" key="1">
    <citation type="submission" date="2022-08" db="EMBL/GenBank/DDBJ databases">
        <title>Complete Genome Sequences of 2 Bosea sp. soil isolates.</title>
        <authorList>
            <person name="Alvarez Arevalo M."/>
            <person name="Sterndorff E.B."/>
            <person name="Faurdal D."/>
            <person name="Joergensen T.S."/>
            <person name="Weber T."/>
        </authorList>
    </citation>
    <scope>NUCLEOTIDE SEQUENCE</scope>
    <source>
        <strain evidence="3">NBC_00436</strain>
    </source>
</reference>
<feature type="chain" id="PRO_5039417194" evidence="1">
    <location>
        <begin position="22"/>
        <end position="168"/>
    </location>
</feature>
<evidence type="ECO:0000259" key="2">
    <source>
        <dbReference type="Pfam" id="PF07007"/>
    </source>
</evidence>
<keyword evidence="1" id="KW-0732">Signal</keyword>
<sequence>MNALRTILLLCSLAAAAPAAAQNSPTLRADLTALSGCLRDSGSSPSACIGAVAVACVRAASNDPRGAEAACARREEAAWRERLTAALQVAGRSLDAGQRSRLAALQLAWESYVTQKCAFYGATQREALQAGRQAGCELREVAGRAIELAKALPRNGGRRPQSPPEIIR</sequence>
<proteinExistence type="predicted"/>
<feature type="signal peptide" evidence="1">
    <location>
        <begin position="1"/>
        <end position="21"/>
    </location>
</feature>
<dbReference type="InterPro" id="IPR009739">
    <property type="entry name" value="LprI-like_N"/>
</dbReference>
<gene>
    <name evidence="3" type="ORF">NWE54_10690</name>
</gene>
<evidence type="ECO:0000313" key="3">
    <source>
        <dbReference type="EMBL" id="UZF89211.1"/>
    </source>
</evidence>
<protein>
    <submittedName>
        <fullName evidence="3">Lysozyme inhibitor LprI family protein</fullName>
    </submittedName>
</protein>
<accession>A0A9E7ZXR1</accession>
<feature type="domain" description="Lysozyme inhibitor LprI-like N-terminal" evidence="2">
    <location>
        <begin position="57"/>
        <end position="148"/>
    </location>
</feature>
<dbReference type="EMBL" id="CP102774">
    <property type="protein sequence ID" value="UZF89211.1"/>
    <property type="molecule type" value="Genomic_DNA"/>
</dbReference>
<dbReference type="AlphaFoldDB" id="A0A9E7ZXR1"/>
<dbReference type="Pfam" id="PF07007">
    <property type="entry name" value="LprI"/>
    <property type="match status" value="1"/>
</dbReference>